<name>A0ABY4J111_9MICO</name>
<evidence type="ECO:0000313" key="1">
    <source>
        <dbReference type="EMBL" id="UPL17751.1"/>
    </source>
</evidence>
<protein>
    <submittedName>
        <fullName evidence="1">Uncharacterized protein</fullName>
    </submittedName>
</protein>
<keyword evidence="2" id="KW-1185">Reference proteome</keyword>
<gene>
    <name evidence="1" type="ORF">KV397_08325</name>
</gene>
<organism evidence="1 2">
    <name type="scientific">Microbacterium aurugineum</name>
    <dbReference type="NCBI Taxonomy" id="2851642"/>
    <lineage>
        <taxon>Bacteria</taxon>
        <taxon>Bacillati</taxon>
        <taxon>Actinomycetota</taxon>
        <taxon>Actinomycetes</taxon>
        <taxon>Micrococcales</taxon>
        <taxon>Microbacteriaceae</taxon>
        <taxon>Microbacterium</taxon>
    </lineage>
</organism>
<dbReference type="RefSeq" id="WP_261812606.1">
    <property type="nucleotide sequence ID" value="NZ_CP078078.1"/>
</dbReference>
<proteinExistence type="predicted"/>
<evidence type="ECO:0000313" key="2">
    <source>
        <dbReference type="Proteomes" id="UP000830631"/>
    </source>
</evidence>
<accession>A0ABY4J111</accession>
<reference evidence="1 2" key="1">
    <citation type="submission" date="2021-06" db="EMBL/GenBank/DDBJ databases">
        <title>Genome-based taxonomic framework of Microbacterium strains isolated from marine environment, the description of four new species and reclassification of four preexisting species.</title>
        <authorList>
            <person name="Lee S.D."/>
            <person name="Kim S.-M."/>
            <person name="Byeon Y.-S."/>
            <person name="Yang H.L."/>
            <person name="Kim I.S."/>
        </authorList>
    </citation>
    <scope>NUCLEOTIDE SEQUENCE [LARGE SCALE GENOMIC DNA]</scope>
    <source>
        <strain evidence="1 2">KSW4-10</strain>
    </source>
</reference>
<sequence>MQARHALAADAHQAAATRYAIGFGGQWRDLQEDTVDAFKERGYLPYKLKPAGYRLPIVNGCLLFVWRVPATPDAVGGFASSKTRMNGFFAQEPVGLFGTSFVEGGDDVRNASEQAEFERAVRAAGEVMSVVLVMVHSTPRQLTSIEWAVAEYVDGTVRPLGMETIWEHPAESGDATADVESFDSGTPIVPSLELQKQGRSLDA</sequence>
<dbReference type="EMBL" id="CP078078">
    <property type="protein sequence ID" value="UPL17751.1"/>
    <property type="molecule type" value="Genomic_DNA"/>
</dbReference>
<dbReference type="Proteomes" id="UP000830631">
    <property type="component" value="Chromosome"/>
</dbReference>